<reference evidence="4 5" key="1">
    <citation type="submission" date="2017-10" db="EMBL/GenBank/DDBJ databases">
        <title>Novel microbial diversity and functional potential in the marine mammal oral microbiome.</title>
        <authorList>
            <person name="Dudek N.K."/>
            <person name="Sun C.L."/>
            <person name="Burstein D."/>
            <person name="Kantor R.S."/>
            <person name="Aliaga Goltsman D.S."/>
            <person name="Bik E.M."/>
            <person name="Thomas B.C."/>
            <person name="Banfield J.F."/>
            <person name="Relman D.A."/>
        </authorList>
    </citation>
    <scope>NUCLEOTIDE SEQUENCE [LARGE SCALE GENOMIC DNA]</scope>
    <source>
        <strain evidence="4">DOLJORAL78_61_10</strain>
    </source>
</reference>
<gene>
    <name evidence="4" type="ORF">CSA55_02745</name>
</gene>
<sequence length="314" mass="34698">MTRPGPRNAEDRLRRLLVILPWLMERGQVPVSEAAARFDLTDDQLVSELELVAMCGLPPFVDEMIDVFVDEGMIYVGIPRLFTKPLRLTATEAWSLLSAGRAAMALPGADPTGPLGRGLAKLEAVVGDDDAGEVAIDFGRSDLVDEIAATIAKGDELKIEYWSPSRDEVTIRAIVARLVFADRGRWYVIADDDRSGEQRTFRIDRIRSIEPTGRSVEPSDELPALETWFDDSSVRRATLVLASDARWVIERYPTDSVGEPDADGWVEVVLPVFTDAWLARLVVRLGPSVKVIEPDDLIGVGRDAAAAILERYRS</sequence>
<dbReference type="EMBL" id="PDSL01000040">
    <property type="protein sequence ID" value="PIE32931.1"/>
    <property type="molecule type" value="Genomic_DNA"/>
</dbReference>
<dbReference type="AlphaFoldDB" id="A0A2G6KB89"/>
<name>A0A2G6KB89_9ACTN</name>
<evidence type="ECO:0000259" key="2">
    <source>
        <dbReference type="Pfam" id="PF19187"/>
    </source>
</evidence>
<dbReference type="PROSITE" id="PS52050">
    <property type="entry name" value="WYL"/>
    <property type="match status" value="1"/>
</dbReference>
<feature type="domain" description="WYL" evidence="1">
    <location>
        <begin position="143"/>
        <end position="210"/>
    </location>
</feature>
<dbReference type="Pfam" id="PF19187">
    <property type="entry name" value="HTH_PafC"/>
    <property type="match status" value="1"/>
</dbReference>
<dbReference type="Pfam" id="PF25583">
    <property type="entry name" value="WCX"/>
    <property type="match status" value="1"/>
</dbReference>
<feature type="domain" description="WCX" evidence="3">
    <location>
        <begin position="235"/>
        <end position="306"/>
    </location>
</feature>
<dbReference type="PANTHER" id="PTHR34580:SF1">
    <property type="entry name" value="PROTEIN PAFC"/>
    <property type="match status" value="1"/>
</dbReference>
<comment type="caution">
    <text evidence="4">The sequence shown here is derived from an EMBL/GenBank/DDBJ whole genome shotgun (WGS) entry which is preliminary data.</text>
</comment>
<dbReference type="InterPro" id="IPR026881">
    <property type="entry name" value="WYL_dom"/>
</dbReference>
<dbReference type="Proteomes" id="UP000230914">
    <property type="component" value="Unassembled WGS sequence"/>
</dbReference>
<evidence type="ECO:0008006" key="6">
    <source>
        <dbReference type="Google" id="ProtNLM"/>
    </source>
</evidence>
<accession>A0A2G6KB89</accession>
<dbReference type="InterPro" id="IPR057727">
    <property type="entry name" value="WCX_dom"/>
</dbReference>
<feature type="domain" description="PafC HTH" evidence="2">
    <location>
        <begin position="11"/>
        <end position="123"/>
    </location>
</feature>
<dbReference type="PANTHER" id="PTHR34580">
    <property type="match status" value="1"/>
</dbReference>
<proteinExistence type="predicted"/>
<dbReference type="Pfam" id="PF13280">
    <property type="entry name" value="WYL"/>
    <property type="match status" value="1"/>
</dbReference>
<dbReference type="InterPro" id="IPR051534">
    <property type="entry name" value="CBASS_pafABC_assoc_protein"/>
</dbReference>
<dbReference type="PIRSF" id="PIRSF016838">
    <property type="entry name" value="PafC"/>
    <property type="match status" value="1"/>
</dbReference>
<protein>
    <recommendedName>
        <fullName evidence="6">Proteasome accessory factor C</fullName>
    </recommendedName>
</protein>
<evidence type="ECO:0000313" key="4">
    <source>
        <dbReference type="EMBL" id="PIE32931.1"/>
    </source>
</evidence>
<evidence type="ECO:0000259" key="3">
    <source>
        <dbReference type="Pfam" id="PF25583"/>
    </source>
</evidence>
<dbReference type="InterPro" id="IPR043839">
    <property type="entry name" value="PafC_HTH"/>
</dbReference>
<dbReference type="InterPro" id="IPR028349">
    <property type="entry name" value="PafC-like"/>
</dbReference>
<organism evidence="4 5">
    <name type="scientific">Ilumatobacter coccineus</name>
    <dbReference type="NCBI Taxonomy" id="467094"/>
    <lineage>
        <taxon>Bacteria</taxon>
        <taxon>Bacillati</taxon>
        <taxon>Actinomycetota</taxon>
        <taxon>Acidimicrobiia</taxon>
        <taxon>Acidimicrobiales</taxon>
        <taxon>Ilumatobacteraceae</taxon>
        <taxon>Ilumatobacter</taxon>
    </lineage>
</organism>
<evidence type="ECO:0000313" key="5">
    <source>
        <dbReference type="Proteomes" id="UP000230914"/>
    </source>
</evidence>
<evidence type="ECO:0000259" key="1">
    <source>
        <dbReference type="Pfam" id="PF13280"/>
    </source>
</evidence>